<dbReference type="Pfam" id="PF22692">
    <property type="entry name" value="LlgE_F_G_D1"/>
    <property type="match status" value="1"/>
</dbReference>
<comment type="caution">
    <text evidence="5">The sequence shown here is derived from an EMBL/GenBank/DDBJ whole genome shotgun (WGS) entry which is preliminary data.</text>
</comment>
<evidence type="ECO:0000259" key="3">
    <source>
        <dbReference type="Pfam" id="PF06429"/>
    </source>
</evidence>
<comment type="similarity">
    <text evidence="1">Belongs to the flagella basal body rod proteins family.</text>
</comment>
<evidence type="ECO:0000259" key="4">
    <source>
        <dbReference type="Pfam" id="PF22692"/>
    </source>
</evidence>
<evidence type="ECO:0000313" key="6">
    <source>
        <dbReference type="Proteomes" id="UP000256304"/>
    </source>
</evidence>
<evidence type="ECO:0000313" key="5">
    <source>
        <dbReference type="EMBL" id="REE91474.1"/>
    </source>
</evidence>
<dbReference type="GO" id="GO:0071978">
    <property type="term" value="P:bacterial-type flagellum-dependent swarming motility"/>
    <property type="evidence" value="ECO:0007669"/>
    <property type="project" value="TreeGrafter"/>
</dbReference>
<sequence length="288" mass="31616">MLRGLYTAAAGMISQQQRHDTITNNISNINTPGYKQKNAVTHSFPDMLLHLTGTKDTDGQAIGKLSTGVFAEESLQINQQGDLMQTNRFSDFAIVSDIEVPGMNFDASGKAMTTDGQLVFQPQAFFTVQDTNGETRYTRDGQFKLDEQGFLTLPDGSRVLDSSGQPFQLPADMSLNALTLTKDNRLVDPLTGQSAGKLLITRVDNPNDLIREGDGKFKLGPDVTTGVRELNATDRVEVRQGYVERSNVDPAQSMVDLMSAARAYEANQKVIQFFDKSLDKAVNEIGRV</sequence>
<dbReference type="Pfam" id="PF00460">
    <property type="entry name" value="Flg_bb_rod"/>
    <property type="match status" value="1"/>
</dbReference>
<proteinExistence type="inferred from homology"/>
<protein>
    <submittedName>
        <fullName evidence="5">Flagellar basal-body rod protein FlgG</fullName>
    </submittedName>
</protein>
<dbReference type="Proteomes" id="UP000256304">
    <property type="component" value="Unassembled WGS sequence"/>
</dbReference>
<dbReference type="InterPro" id="IPR001444">
    <property type="entry name" value="Flag_bb_rod_N"/>
</dbReference>
<dbReference type="InterPro" id="IPR010930">
    <property type="entry name" value="Flg_bb/hook_C_dom"/>
</dbReference>
<evidence type="ECO:0000256" key="1">
    <source>
        <dbReference type="ARBA" id="ARBA00009677"/>
    </source>
</evidence>
<name>A0A3D9SC49_9BACL</name>
<feature type="domain" description="Flagellar basal-body/hook protein C-terminal" evidence="3">
    <location>
        <begin position="239"/>
        <end position="283"/>
    </location>
</feature>
<dbReference type="OrthoDB" id="9800375at2"/>
<dbReference type="RefSeq" id="WP_116188216.1">
    <property type="nucleotide sequence ID" value="NZ_QTTN01000005.1"/>
</dbReference>
<organism evidence="5 6">
    <name type="scientific">Paenibacillus taihuensis</name>
    <dbReference type="NCBI Taxonomy" id="1156355"/>
    <lineage>
        <taxon>Bacteria</taxon>
        <taxon>Bacillati</taxon>
        <taxon>Bacillota</taxon>
        <taxon>Bacilli</taxon>
        <taxon>Bacillales</taxon>
        <taxon>Paenibacillaceae</taxon>
        <taxon>Paenibacillus</taxon>
    </lineage>
</organism>
<dbReference type="SUPFAM" id="SSF117143">
    <property type="entry name" value="Flagellar hook protein flgE"/>
    <property type="match status" value="1"/>
</dbReference>
<dbReference type="InterPro" id="IPR019776">
    <property type="entry name" value="Flagellar_basal_body_rod_CS"/>
</dbReference>
<gene>
    <name evidence="5" type="ORF">A8990_105180</name>
</gene>
<keyword evidence="5" id="KW-0966">Cell projection</keyword>
<dbReference type="PANTHER" id="PTHR30435:SF19">
    <property type="entry name" value="FLAGELLAR BASAL-BODY ROD PROTEIN FLGG"/>
    <property type="match status" value="1"/>
</dbReference>
<keyword evidence="5" id="KW-0969">Cilium</keyword>
<keyword evidence="6" id="KW-1185">Reference proteome</keyword>
<reference evidence="5 6" key="1">
    <citation type="submission" date="2018-08" db="EMBL/GenBank/DDBJ databases">
        <title>Genomic Encyclopedia of Type Strains, Phase III (KMG-III): the genomes of soil and plant-associated and newly described type strains.</title>
        <authorList>
            <person name="Whitman W."/>
        </authorList>
    </citation>
    <scope>NUCLEOTIDE SEQUENCE [LARGE SCALE GENOMIC DNA]</scope>
    <source>
        <strain evidence="5 6">CGMCC 1.10966</strain>
    </source>
</reference>
<dbReference type="PROSITE" id="PS00588">
    <property type="entry name" value="FLAGELLA_BB_ROD"/>
    <property type="match status" value="1"/>
</dbReference>
<dbReference type="InterPro" id="IPR053967">
    <property type="entry name" value="LlgE_F_G-like_D1"/>
</dbReference>
<dbReference type="PANTHER" id="PTHR30435">
    <property type="entry name" value="FLAGELLAR PROTEIN"/>
    <property type="match status" value="1"/>
</dbReference>
<accession>A0A3D9SC49</accession>
<evidence type="ECO:0000259" key="2">
    <source>
        <dbReference type="Pfam" id="PF00460"/>
    </source>
</evidence>
<feature type="domain" description="Flagellar basal body rod protein N-terminal" evidence="2">
    <location>
        <begin position="5"/>
        <end position="35"/>
    </location>
</feature>
<dbReference type="Pfam" id="PF06429">
    <property type="entry name" value="Flg_bbr_C"/>
    <property type="match status" value="1"/>
</dbReference>
<feature type="domain" description="Flagellar hook protein FlgE/F/G-like D1" evidence="4">
    <location>
        <begin position="123"/>
        <end position="173"/>
    </location>
</feature>
<dbReference type="AlphaFoldDB" id="A0A3D9SC49"/>
<dbReference type="EMBL" id="QTTN01000005">
    <property type="protein sequence ID" value="REE91474.1"/>
    <property type="molecule type" value="Genomic_DNA"/>
</dbReference>
<dbReference type="GO" id="GO:0009288">
    <property type="term" value="C:bacterial-type flagellum"/>
    <property type="evidence" value="ECO:0007669"/>
    <property type="project" value="TreeGrafter"/>
</dbReference>
<dbReference type="InterPro" id="IPR037925">
    <property type="entry name" value="FlgE/F/G-like"/>
</dbReference>
<keyword evidence="5" id="KW-0282">Flagellum</keyword>